<evidence type="ECO:0000256" key="1">
    <source>
        <dbReference type="SAM" id="MobiDB-lite"/>
    </source>
</evidence>
<feature type="compositionally biased region" description="Polar residues" evidence="1">
    <location>
        <begin position="16"/>
        <end position="30"/>
    </location>
</feature>
<organism evidence="2 3">
    <name type="scientific">Armillaria tabescens</name>
    <name type="common">Ringless honey mushroom</name>
    <name type="synonym">Agaricus tabescens</name>
    <dbReference type="NCBI Taxonomy" id="1929756"/>
    <lineage>
        <taxon>Eukaryota</taxon>
        <taxon>Fungi</taxon>
        <taxon>Dikarya</taxon>
        <taxon>Basidiomycota</taxon>
        <taxon>Agaricomycotina</taxon>
        <taxon>Agaricomycetes</taxon>
        <taxon>Agaricomycetidae</taxon>
        <taxon>Agaricales</taxon>
        <taxon>Marasmiineae</taxon>
        <taxon>Physalacriaceae</taxon>
        <taxon>Desarmillaria</taxon>
    </lineage>
</organism>
<reference evidence="2" key="1">
    <citation type="submission" date="2023-06" db="EMBL/GenBank/DDBJ databases">
        <authorList>
            <consortium name="Lawrence Berkeley National Laboratory"/>
            <person name="Ahrendt S."/>
            <person name="Sahu N."/>
            <person name="Indic B."/>
            <person name="Wong-Bajracharya J."/>
            <person name="Merenyi Z."/>
            <person name="Ke H.-M."/>
            <person name="Monk M."/>
            <person name="Kocsube S."/>
            <person name="Drula E."/>
            <person name="Lipzen A."/>
            <person name="Balint B."/>
            <person name="Henrissat B."/>
            <person name="Andreopoulos B."/>
            <person name="Martin F.M."/>
            <person name="Harder C.B."/>
            <person name="Rigling D."/>
            <person name="Ford K.L."/>
            <person name="Foster G.D."/>
            <person name="Pangilinan J."/>
            <person name="Papanicolaou A."/>
            <person name="Barry K."/>
            <person name="LaButti K."/>
            <person name="Viragh M."/>
            <person name="Koriabine M."/>
            <person name="Yan M."/>
            <person name="Riley R."/>
            <person name="Champramary S."/>
            <person name="Plett K.L."/>
            <person name="Tsai I.J."/>
            <person name="Slot J."/>
            <person name="Sipos G."/>
            <person name="Plett J."/>
            <person name="Nagy L.G."/>
            <person name="Grigoriev I.V."/>
        </authorList>
    </citation>
    <scope>NUCLEOTIDE SEQUENCE</scope>
    <source>
        <strain evidence="2">CCBAS 213</strain>
    </source>
</reference>
<dbReference type="RefSeq" id="XP_060329158.1">
    <property type="nucleotide sequence ID" value="XM_060482553.1"/>
</dbReference>
<protein>
    <submittedName>
        <fullName evidence="2">Uncharacterized protein</fullName>
    </submittedName>
</protein>
<sequence>MTTIQAAINDIRNSKESMSPSNNSTNTQPHQLSYAEATGRLQGPRMDPKHADTIAKARIANRRVIIKPTSDVARNRMKETTEKEMVERMNEALLTASAGETGTPICIPEEYKVVGAQKLVNGGIAYTFNTDKAAAWLREPNTIKAVQQAAGLETVASLQLHNMIVPFAPTTIDIGDTVTWQSIKESSGLKAGTNRGIRFLKPAEHHHEGQREAHIMIGFDSREQANIAIRGGIFIEGKELQARKELPDATRCVNCSMLPCNHDARDCPNTTKCGQCAGGHATKDCTVSDCKKFHCVNCKVNGHGAIDRINCPSFIRATDLIRSRYPES</sequence>
<dbReference type="AlphaFoldDB" id="A0AA39K7C1"/>
<evidence type="ECO:0000313" key="2">
    <source>
        <dbReference type="EMBL" id="KAK0455648.1"/>
    </source>
</evidence>
<proteinExistence type="predicted"/>
<dbReference type="Proteomes" id="UP001175211">
    <property type="component" value="Unassembled WGS sequence"/>
</dbReference>
<accession>A0AA39K7C1</accession>
<gene>
    <name evidence="2" type="ORF">EV420DRAFT_554995</name>
</gene>
<name>A0AA39K7C1_ARMTA</name>
<dbReference type="GeneID" id="85366101"/>
<dbReference type="EMBL" id="JAUEPS010000024">
    <property type="protein sequence ID" value="KAK0455648.1"/>
    <property type="molecule type" value="Genomic_DNA"/>
</dbReference>
<keyword evidence="3" id="KW-1185">Reference proteome</keyword>
<evidence type="ECO:0000313" key="3">
    <source>
        <dbReference type="Proteomes" id="UP001175211"/>
    </source>
</evidence>
<comment type="caution">
    <text evidence="2">The sequence shown here is derived from an EMBL/GenBank/DDBJ whole genome shotgun (WGS) entry which is preliminary data.</text>
</comment>
<feature type="region of interest" description="Disordered" evidence="1">
    <location>
        <begin position="1"/>
        <end position="30"/>
    </location>
</feature>